<dbReference type="AlphaFoldDB" id="A0A9J6RI13"/>
<dbReference type="EMBL" id="JAPTGG010000001">
    <property type="protein sequence ID" value="MCZ0863637.1"/>
    <property type="molecule type" value="Genomic_DNA"/>
</dbReference>
<accession>A0A9J6RI13</accession>
<dbReference type="PANTHER" id="PTHR30163">
    <property type="entry name" value="MEMBRANE-BOUND LYTIC MUREIN TRANSGLYCOSYLASE B"/>
    <property type="match status" value="1"/>
</dbReference>
<dbReference type="CDD" id="cd13399">
    <property type="entry name" value="Slt35-like"/>
    <property type="match status" value="1"/>
</dbReference>
<feature type="active site" evidence="1">
    <location>
        <position position="125"/>
    </location>
</feature>
<gene>
    <name evidence="4" type="primary">mltB</name>
    <name evidence="4" type="ORF">O0V09_00395</name>
</gene>
<keyword evidence="5" id="KW-1185">Reference proteome</keyword>
<name>A0A9J6RI13_9GAMM</name>
<dbReference type="GO" id="GO:0009253">
    <property type="term" value="P:peptidoglycan catabolic process"/>
    <property type="evidence" value="ECO:0007669"/>
    <property type="project" value="TreeGrafter"/>
</dbReference>
<dbReference type="FunFam" id="1.10.8.350:FF:000001">
    <property type="entry name" value="Lytic murein transglycosylase B"/>
    <property type="match status" value="1"/>
</dbReference>
<dbReference type="Gene3D" id="1.10.530.10">
    <property type="match status" value="1"/>
</dbReference>
<feature type="signal peptide" evidence="2">
    <location>
        <begin position="1"/>
        <end position="24"/>
    </location>
</feature>
<dbReference type="InterPro" id="IPR023346">
    <property type="entry name" value="Lysozyme-like_dom_sf"/>
</dbReference>
<comment type="caution">
    <text evidence="4">The sequence shown here is derived from an EMBL/GenBank/DDBJ whole genome shotgun (WGS) entry which is preliminary data.</text>
</comment>
<sequence>MTNKTGFKSAVAALALCLSTGLQASYQSHEQAQAFVQRMASEHGFDTAYVSGLLARAERKQAILDAISRPAEKVLTWKDYRKIFLDERRIAQGREFLQQYKVPLARAELQFGVPAHIIAAIIGVETRYGQLKGSYRVLDALATLAFDYPPRSKFFTSELEQYLLLVKEQGFKAEELMGSYAGAMGFGQFISSSYRHYAVDFDGDGIADIINNPIDAIGSVANYFSKHGWQSGEAVTVTATINDKTDRDLANQSLKPQHSLQDIQAGGFQPSFDVDINSPATAMILQGEQGDEAWIGFKNFYVITRYNHSKLYAMAVFQLSESIK</sequence>
<dbReference type="Proteomes" id="UP001069090">
    <property type="component" value="Unassembled WGS sequence"/>
</dbReference>
<dbReference type="NCBIfam" id="TIGR02282">
    <property type="entry name" value="MltB"/>
    <property type="match status" value="1"/>
</dbReference>
<reference evidence="4 5" key="1">
    <citation type="submission" date="2022-12" db="EMBL/GenBank/DDBJ databases">
        <title>Dasania phycosphaerae sp. nov., isolated from particulate material of the south coast of Korea.</title>
        <authorList>
            <person name="Jiang Y."/>
        </authorList>
    </citation>
    <scope>NUCLEOTIDE SEQUENCE [LARGE SCALE GENOMIC DNA]</scope>
    <source>
        <strain evidence="4 5">GY-19</strain>
    </source>
</reference>
<feature type="domain" description="Transglycosylase SLT" evidence="3">
    <location>
        <begin position="29"/>
        <end position="321"/>
    </location>
</feature>
<organism evidence="4 5">
    <name type="scientific">Dasania phycosphaerae</name>
    <dbReference type="NCBI Taxonomy" id="2950436"/>
    <lineage>
        <taxon>Bacteria</taxon>
        <taxon>Pseudomonadati</taxon>
        <taxon>Pseudomonadota</taxon>
        <taxon>Gammaproteobacteria</taxon>
        <taxon>Cellvibrionales</taxon>
        <taxon>Spongiibacteraceae</taxon>
        <taxon>Dasania</taxon>
    </lineage>
</organism>
<dbReference type="InterPro" id="IPR031304">
    <property type="entry name" value="SLT_2"/>
</dbReference>
<dbReference type="PANTHER" id="PTHR30163:SF9">
    <property type="entry name" value="MEMBRANE-BOUND LYTIC MUREIN TRANSGLYCOSYLASE B"/>
    <property type="match status" value="1"/>
</dbReference>
<feature type="chain" id="PRO_5039890942" evidence="2">
    <location>
        <begin position="25"/>
        <end position="324"/>
    </location>
</feature>
<dbReference type="SUPFAM" id="SSF53955">
    <property type="entry name" value="Lysozyme-like"/>
    <property type="match status" value="1"/>
</dbReference>
<dbReference type="Pfam" id="PF13406">
    <property type="entry name" value="SLT_2"/>
    <property type="match status" value="1"/>
</dbReference>
<evidence type="ECO:0000259" key="3">
    <source>
        <dbReference type="Pfam" id="PF13406"/>
    </source>
</evidence>
<keyword evidence="2" id="KW-0732">Signal</keyword>
<proteinExistence type="predicted"/>
<dbReference type="Gene3D" id="1.10.8.350">
    <property type="entry name" value="Bacterial muramidase"/>
    <property type="match status" value="1"/>
</dbReference>
<evidence type="ECO:0000313" key="4">
    <source>
        <dbReference type="EMBL" id="MCZ0863637.1"/>
    </source>
</evidence>
<evidence type="ECO:0000256" key="2">
    <source>
        <dbReference type="SAM" id="SignalP"/>
    </source>
</evidence>
<evidence type="ECO:0000313" key="5">
    <source>
        <dbReference type="Proteomes" id="UP001069090"/>
    </source>
</evidence>
<evidence type="ECO:0000256" key="1">
    <source>
        <dbReference type="PIRSR" id="PIRSR611757-1"/>
    </source>
</evidence>
<dbReference type="InterPro" id="IPR011757">
    <property type="entry name" value="Lytic_transglycosylase_MltB"/>
</dbReference>
<dbReference type="InterPro" id="IPR043426">
    <property type="entry name" value="MltB-like"/>
</dbReference>
<dbReference type="RefSeq" id="WP_258329785.1">
    <property type="nucleotide sequence ID" value="NZ_JAPTGG010000001.1"/>
</dbReference>
<protein>
    <submittedName>
        <fullName evidence="4">Lytic murein transglycosylase B</fullName>
    </submittedName>
</protein>
<dbReference type="GO" id="GO:0008933">
    <property type="term" value="F:peptidoglycan lytic transglycosylase activity"/>
    <property type="evidence" value="ECO:0007669"/>
    <property type="project" value="TreeGrafter"/>
</dbReference>